<feature type="non-terminal residue" evidence="3">
    <location>
        <position position="1"/>
    </location>
</feature>
<feature type="compositionally biased region" description="Basic and acidic residues" evidence="1">
    <location>
        <begin position="173"/>
        <end position="184"/>
    </location>
</feature>
<reference evidence="3" key="1">
    <citation type="submission" date="2018-11" db="EMBL/GenBank/DDBJ databases">
        <authorList>
            <consortium name="Pathogen Informatics"/>
        </authorList>
    </citation>
    <scope>NUCLEOTIDE SEQUENCE</scope>
</reference>
<gene>
    <name evidence="3" type="ORF">PXEA_LOCUS8759</name>
</gene>
<keyword evidence="2" id="KW-0472">Membrane</keyword>
<evidence type="ECO:0000313" key="4">
    <source>
        <dbReference type="Proteomes" id="UP000784294"/>
    </source>
</evidence>
<sequence length="198" mass="21416">MWGGQRRVTDTFAVRLCSRVGIVVAPTVAVAVAVALDTRERYLTFGHAGPFFAMEGVASNWRVDVSDDADGTSRLSAWLQLMRVAFDRAFADLADAYRLAGSKSPSLKVQCLLLYGRLLTAQAGNCMPEAGLAWQADKDWVEASADRLIGWQAASSVPTTGLDGLAPNSATRPRQDNRKGRAETRNAAFRDSVSEANH</sequence>
<protein>
    <submittedName>
        <fullName evidence="3">Uncharacterized protein</fullName>
    </submittedName>
</protein>
<comment type="caution">
    <text evidence="3">The sequence shown here is derived from an EMBL/GenBank/DDBJ whole genome shotgun (WGS) entry which is preliminary data.</text>
</comment>
<keyword evidence="2" id="KW-1133">Transmembrane helix</keyword>
<organism evidence="3 4">
    <name type="scientific">Protopolystoma xenopodis</name>
    <dbReference type="NCBI Taxonomy" id="117903"/>
    <lineage>
        <taxon>Eukaryota</taxon>
        <taxon>Metazoa</taxon>
        <taxon>Spiralia</taxon>
        <taxon>Lophotrochozoa</taxon>
        <taxon>Platyhelminthes</taxon>
        <taxon>Monogenea</taxon>
        <taxon>Polyopisthocotylea</taxon>
        <taxon>Polystomatidea</taxon>
        <taxon>Polystomatidae</taxon>
        <taxon>Protopolystoma</taxon>
    </lineage>
</organism>
<evidence type="ECO:0000256" key="2">
    <source>
        <dbReference type="SAM" id="Phobius"/>
    </source>
</evidence>
<accession>A0A3S5CKA4</accession>
<dbReference type="EMBL" id="CAAALY010024201">
    <property type="protein sequence ID" value="VEL15319.1"/>
    <property type="molecule type" value="Genomic_DNA"/>
</dbReference>
<keyword evidence="2" id="KW-0812">Transmembrane</keyword>
<dbReference type="Proteomes" id="UP000784294">
    <property type="component" value="Unassembled WGS sequence"/>
</dbReference>
<feature type="transmembrane region" description="Helical" evidence="2">
    <location>
        <begin position="12"/>
        <end position="36"/>
    </location>
</feature>
<proteinExistence type="predicted"/>
<keyword evidence="4" id="KW-1185">Reference proteome</keyword>
<evidence type="ECO:0000313" key="3">
    <source>
        <dbReference type="EMBL" id="VEL15319.1"/>
    </source>
</evidence>
<evidence type="ECO:0000256" key="1">
    <source>
        <dbReference type="SAM" id="MobiDB-lite"/>
    </source>
</evidence>
<feature type="region of interest" description="Disordered" evidence="1">
    <location>
        <begin position="160"/>
        <end position="198"/>
    </location>
</feature>
<name>A0A3S5CKA4_9PLAT</name>
<dbReference type="AlphaFoldDB" id="A0A3S5CKA4"/>